<feature type="domain" description="7(1) septoil knot" evidence="1">
    <location>
        <begin position="24"/>
        <end position="109"/>
    </location>
</feature>
<dbReference type="Pfam" id="PF19647">
    <property type="entry name" value="Septknot"/>
    <property type="match status" value="1"/>
</dbReference>
<proteinExistence type="predicted"/>
<dbReference type="RefSeq" id="WP_263052289.1">
    <property type="nucleotide sequence ID" value="NZ_CP106735.1"/>
</dbReference>
<accession>A0ABY6D3S9</accession>
<reference evidence="2" key="1">
    <citation type="submission" date="2022-10" db="EMBL/GenBank/DDBJ databases">
        <title>Comparative genomics and taxonomic characterization of three novel marine species of genus Reichenbachiella exhibiting antioxidant and polysaccharide degradation activities.</title>
        <authorList>
            <person name="Muhammad N."/>
            <person name="Lee Y.-J."/>
            <person name="Ko J."/>
            <person name="Kim S.-G."/>
        </authorList>
    </citation>
    <scope>NUCLEOTIDE SEQUENCE</scope>
    <source>
        <strain evidence="2">Wsw4-B4</strain>
    </source>
</reference>
<protein>
    <submittedName>
        <fullName evidence="2">DUF6150 family protein</fullName>
    </submittedName>
</protein>
<evidence type="ECO:0000313" key="3">
    <source>
        <dbReference type="Proteomes" id="UP001062165"/>
    </source>
</evidence>
<dbReference type="Proteomes" id="UP001062165">
    <property type="component" value="Chromosome"/>
</dbReference>
<dbReference type="EMBL" id="CP106735">
    <property type="protein sequence ID" value="UXX80559.1"/>
    <property type="molecule type" value="Genomic_DNA"/>
</dbReference>
<name>A0ABY6D3S9_9BACT</name>
<dbReference type="InterPro" id="IPR046148">
    <property type="entry name" value="Septknot"/>
</dbReference>
<evidence type="ECO:0000313" key="2">
    <source>
        <dbReference type="EMBL" id="UXX80559.1"/>
    </source>
</evidence>
<gene>
    <name evidence="2" type="ORF">N7E81_05530</name>
</gene>
<sequence>MISFIITLLIWNWPVAVQGQLDPCEVYGKIYIESNPNYAHFRVYEDDSEAFADILIFEEENSLYADEVGHWSFVDDRDFADVYIYFEKDRYMADFAVYYTDYASFAGCNR</sequence>
<organism evidence="2 3">
    <name type="scientific">Reichenbachiella carrageenanivorans</name>
    <dbReference type="NCBI Taxonomy" id="2979869"/>
    <lineage>
        <taxon>Bacteria</taxon>
        <taxon>Pseudomonadati</taxon>
        <taxon>Bacteroidota</taxon>
        <taxon>Cytophagia</taxon>
        <taxon>Cytophagales</taxon>
        <taxon>Reichenbachiellaceae</taxon>
        <taxon>Reichenbachiella</taxon>
    </lineage>
</organism>
<evidence type="ECO:0000259" key="1">
    <source>
        <dbReference type="Pfam" id="PF19647"/>
    </source>
</evidence>
<keyword evidence="3" id="KW-1185">Reference proteome</keyword>